<keyword evidence="3" id="KW-1185">Reference proteome</keyword>
<proteinExistence type="predicted"/>
<evidence type="ECO:0000256" key="1">
    <source>
        <dbReference type="SAM" id="Phobius"/>
    </source>
</evidence>
<dbReference type="RefSeq" id="WP_249867014.1">
    <property type="nucleotide sequence ID" value="NZ_JAMGBC010000001.1"/>
</dbReference>
<gene>
    <name evidence="2" type="ORF">LZ519_01710</name>
</gene>
<accession>A0ABT0RCR6</accession>
<reference evidence="2" key="1">
    <citation type="submission" date="2022-05" db="EMBL/GenBank/DDBJ databases">
        <authorList>
            <person name="Jo J.-H."/>
            <person name="Im W.-T."/>
        </authorList>
    </citation>
    <scope>NUCLEOTIDE SEQUENCE</scope>
    <source>
        <strain evidence="2">RG327</strain>
    </source>
</reference>
<keyword evidence="1" id="KW-0472">Membrane</keyword>
<name>A0ABT0RCR6_9SPHN</name>
<keyword evidence="1" id="KW-1133">Transmembrane helix</keyword>
<sequence>MEALFWYQADSLHVVCGVLLIIFFALVTGKSLASFIPWTLLVLASSVNEGIDIWFTHHVAESVKDTVLTILPPSVLLVTARWFPSLYTRDIPTSGVSSID</sequence>
<organism evidence="2 3">
    <name type="scientific">Sphingomonas anseongensis</name>
    <dbReference type="NCBI Taxonomy" id="2908207"/>
    <lineage>
        <taxon>Bacteria</taxon>
        <taxon>Pseudomonadati</taxon>
        <taxon>Pseudomonadota</taxon>
        <taxon>Alphaproteobacteria</taxon>
        <taxon>Sphingomonadales</taxon>
        <taxon>Sphingomonadaceae</taxon>
        <taxon>Sphingomonas</taxon>
    </lineage>
</organism>
<feature type="transmembrane region" description="Helical" evidence="1">
    <location>
        <begin position="12"/>
        <end position="29"/>
    </location>
</feature>
<dbReference type="Proteomes" id="UP001165343">
    <property type="component" value="Unassembled WGS sequence"/>
</dbReference>
<evidence type="ECO:0000313" key="3">
    <source>
        <dbReference type="Proteomes" id="UP001165343"/>
    </source>
</evidence>
<protein>
    <submittedName>
        <fullName evidence="2">Uncharacterized protein</fullName>
    </submittedName>
</protein>
<keyword evidence="1" id="KW-0812">Transmembrane</keyword>
<evidence type="ECO:0000313" key="2">
    <source>
        <dbReference type="EMBL" id="MCL6678038.1"/>
    </source>
</evidence>
<comment type="caution">
    <text evidence="2">The sequence shown here is derived from an EMBL/GenBank/DDBJ whole genome shotgun (WGS) entry which is preliminary data.</text>
</comment>
<dbReference type="EMBL" id="JAMGBC010000001">
    <property type="protein sequence ID" value="MCL6678038.1"/>
    <property type="molecule type" value="Genomic_DNA"/>
</dbReference>